<evidence type="ECO:0000313" key="2">
    <source>
        <dbReference type="Proteomes" id="UP000017404"/>
    </source>
</evidence>
<dbReference type="AlphaFoldDB" id="V2UJ20"/>
<proteinExistence type="predicted"/>
<dbReference type="OrthoDB" id="7597037at2"/>
<comment type="caution">
    <text evidence="1">The sequence shown here is derived from an EMBL/GenBank/DDBJ whole genome shotgun (WGS) entry which is preliminary data.</text>
</comment>
<accession>V2UJ20</accession>
<sequence length="93" mass="10526">MKNKNYNRNINLLCPTCGCSQFSFENGVDETIEIAKCASCGREVTKDELIHENSENISEHVKEIGKNVTDDIAKHLRESLKKAFKGSKNIRIK</sequence>
<dbReference type="EMBL" id="AYEV01000026">
    <property type="protein sequence ID" value="ESK54713.1"/>
    <property type="molecule type" value="Genomic_DNA"/>
</dbReference>
<name>V2UJ20_9GAMM</name>
<organism evidence="1 2">
    <name type="scientific">Acinetobacter tjernbergiae DSM 14971 = CIP 107465</name>
    <dbReference type="NCBI Taxonomy" id="1120928"/>
    <lineage>
        <taxon>Bacteria</taxon>
        <taxon>Pseudomonadati</taxon>
        <taxon>Pseudomonadota</taxon>
        <taxon>Gammaproteobacteria</taxon>
        <taxon>Moraxellales</taxon>
        <taxon>Moraxellaceae</taxon>
        <taxon>Acinetobacter</taxon>
    </lineage>
</organism>
<gene>
    <name evidence="1" type="ORF">F990_02455</name>
</gene>
<dbReference type="RefSeq" id="WP_018677654.1">
    <property type="nucleotide sequence ID" value="NZ_AYEV01000026.1"/>
</dbReference>
<evidence type="ECO:0000313" key="1">
    <source>
        <dbReference type="EMBL" id="ESK54713.1"/>
    </source>
</evidence>
<protein>
    <submittedName>
        <fullName evidence="1">Uncharacterized protein</fullName>
    </submittedName>
</protein>
<dbReference type="Proteomes" id="UP000017404">
    <property type="component" value="Unassembled WGS sequence"/>
</dbReference>
<dbReference type="PATRIC" id="fig|1120928.5.peg.2480"/>
<dbReference type="STRING" id="202955.GCA_000759995_02402"/>
<keyword evidence="2" id="KW-1185">Reference proteome</keyword>
<reference evidence="1 2" key="1">
    <citation type="submission" date="2013-10" db="EMBL/GenBank/DDBJ databases">
        <title>The Genome Sequence of Acinetobacter tjernbergiae CIP107465.</title>
        <authorList>
            <consortium name="The Broad Institute Genomics Platform"/>
            <consortium name="The Broad Institute Genome Sequencing Center for Infectious Disease"/>
            <person name="Cerqueira G."/>
            <person name="Feldgarden M."/>
            <person name="Courvalin P."/>
            <person name="Grillot-Courvalin C."/>
            <person name="Clermont D."/>
            <person name="Rocha E."/>
            <person name="Yoon E.-J."/>
            <person name="Nemec A."/>
            <person name="Young S.K."/>
            <person name="Zeng Q."/>
            <person name="Gargeya S."/>
            <person name="Fitzgerald M."/>
            <person name="Abouelleil A."/>
            <person name="Alvarado L."/>
            <person name="Berlin A.M."/>
            <person name="Chapman S.B."/>
            <person name="Gainer-Dewar J."/>
            <person name="Goldberg J."/>
            <person name="Gnerre S."/>
            <person name="Griggs A."/>
            <person name="Gujja S."/>
            <person name="Hansen M."/>
            <person name="Howarth C."/>
            <person name="Imamovic A."/>
            <person name="Ireland A."/>
            <person name="Larimer J."/>
            <person name="McCowan C."/>
            <person name="Murphy C."/>
            <person name="Pearson M."/>
            <person name="Poon T.W."/>
            <person name="Priest M."/>
            <person name="Roberts A."/>
            <person name="Saif S."/>
            <person name="Shea T."/>
            <person name="Sykes S."/>
            <person name="Wortman J."/>
            <person name="Nusbaum C."/>
            <person name="Birren B."/>
        </authorList>
    </citation>
    <scope>NUCLEOTIDE SEQUENCE [LARGE SCALE GENOMIC DNA]</scope>
    <source>
        <strain evidence="1 2">CIP 107465</strain>
    </source>
</reference>